<protein>
    <submittedName>
        <fullName evidence="5">Glycosyltransferase</fullName>
        <ecNumber evidence="5">2.4.-.-</ecNumber>
    </submittedName>
</protein>
<accession>A0ABD7YU95</accession>
<reference evidence="5 6" key="1">
    <citation type="submission" date="2022-12" db="EMBL/GenBank/DDBJ databases">
        <title>Assessment of beneficial effects and identification of host adaptation-associated genes of Ligilactobacillus salivarius isolated from Meles meles.</title>
        <authorList>
            <person name="Wang Y."/>
        </authorList>
    </citation>
    <scope>NUCLEOTIDE SEQUENCE [LARGE SCALE GENOMIC DNA]</scope>
    <source>
        <strain evidence="5 6">S35</strain>
    </source>
</reference>
<dbReference type="InterPro" id="IPR001173">
    <property type="entry name" value="Glyco_trans_2-like"/>
</dbReference>
<dbReference type="InterPro" id="IPR029044">
    <property type="entry name" value="Nucleotide-diphossugar_trans"/>
</dbReference>
<dbReference type="SUPFAM" id="SSF53448">
    <property type="entry name" value="Nucleotide-diphospho-sugar transferases"/>
    <property type="match status" value="2"/>
</dbReference>
<dbReference type="Gene3D" id="3.90.550.10">
    <property type="entry name" value="Spore Coat Polysaccharide Biosynthesis Protein SpsA, Chain A"/>
    <property type="match status" value="2"/>
</dbReference>
<dbReference type="EMBL" id="CP114509">
    <property type="protein sequence ID" value="WHS17580.1"/>
    <property type="molecule type" value="Genomic_DNA"/>
</dbReference>
<dbReference type="GO" id="GO:0016757">
    <property type="term" value="F:glycosyltransferase activity"/>
    <property type="evidence" value="ECO:0007669"/>
    <property type="project" value="UniProtKB-KW"/>
</dbReference>
<evidence type="ECO:0000313" key="6">
    <source>
        <dbReference type="Proteomes" id="UP001224533"/>
    </source>
</evidence>
<keyword evidence="3" id="KW-0479">Metal-binding</keyword>
<sequence length="716" mass="83890">MNYKDIRGNFMLDEKMISIIILTNGQEGRLGYCIDNILSQDYPNKELIVVSSNSSDTLANYAENSMIKTYIRPEFSRSEARNFALSQVSGEYIFFINPLDALMNNQVLSNICKDMEGSNSNFLAMLSLKLKDGFFHYLEKEDDVEEITDSNSWFYFFKHHEMRMLGGKLFGRELLDNLNLNVDSDQQFVNHLIHNSTNPVFDKRGRGEYVWLEEEGRKQIEFNRDETPLPDYLKDIKLSTDKRIDDVVNIAICVDDNYCQHITPMIFSIDKNTQEKVNVYLIYYKLNASSFEGVARLNEVLTNVKIKLRKVRDYQYEWLSQFKENTLPTEAYFRLLLPELVPEAKRILYLDVDMLILSDIGKLYKIDLDNNILGVVRDFPFTGNKKSWSYMLLGEDGNRYFNSGMLLMDLELMRENKVVERFTQFILETSKFYLLGDQDAFNTFFFYKVKLLEDKYNYVVENQKILENSNPETVIKHYCGYSDSKPWKIHPGISSYILPSIWLYRKYQRQANKAIFNRPKVLLIVHETEDLGKEVVTAESIDYQNYGNYKVALLPSKENSHADAIKAYYHQINIIKNEEELEQMAADADYLYFMKEASYFKDWDSLSNLVETAMEKNADYVMTSHQRFSVKDDAFYLPNESGEVVAISDRKLEDLIVEKPKLFSRNEGYLFSTEILKESNISLDMPDMIQSSRIFNGAKRKYLHDKSVWIEIDYEN</sequence>
<evidence type="ECO:0000256" key="1">
    <source>
        <dbReference type="ARBA" id="ARBA00022676"/>
    </source>
</evidence>
<dbReference type="PANTHER" id="PTHR13778:SF47">
    <property type="entry name" value="LIPOPOLYSACCHARIDE 1,3-GALACTOSYLTRANSFERASE"/>
    <property type="match status" value="1"/>
</dbReference>
<dbReference type="EC" id="2.4.-.-" evidence="5"/>
<feature type="domain" description="Glycosyltransferase 2-like" evidence="4">
    <location>
        <begin position="18"/>
        <end position="120"/>
    </location>
</feature>
<dbReference type="PANTHER" id="PTHR13778">
    <property type="entry name" value="GLYCOSYLTRANSFERASE 8 DOMAIN-CONTAINING PROTEIN"/>
    <property type="match status" value="1"/>
</dbReference>
<keyword evidence="2 5" id="KW-0808">Transferase</keyword>
<dbReference type="InterPro" id="IPR002495">
    <property type="entry name" value="Glyco_trans_8"/>
</dbReference>
<dbReference type="Pfam" id="PF00535">
    <property type="entry name" value="Glycos_transf_2"/>
    <property type="match status" value="1"/>
</dbReference>
<name>A0ABD7YU95_9LACO</name>
<proteinExistence type="predicted"/>
<organism evidence="5 6">
    <name type="scientific">Ligilactobacillus salivarius</name>
    <dbReference type="NCBI Taxonomy" id="1624"/>
    <lineage>
        <taxon>Bacteria</taxon>
        <taxon>Bacillati</taxon>
        <taxon>Bacillota</taxon>
        <taxon>Bacilli</taxon>
        <taxon>Lactobacillales</taxon>
        <taxon>Lactobacillaceae</taxon>
        <taxon>Ligilactobacillus</taxon>
    </lineage>
</organism>
<evidence type="ECO:0000259" key="4">
    <source>
        <dbReference type="Pfam" id="PF00535"/>
    </source>
</evidence>
<dbReference type="GO" id="GO:0046872">
    <property type="term" value="F:metal ion binding"/>
    <property type="evidence" value="ECO:0007669"/>
    <property type="project" value="UniProtKB-KW"/>
</dbReference>
<evidence type="ECO:0000256" key="2">
    <source>
        <dbReference type="ARBA" id="ARBA00022679"/>
    </source>
</evidence>
<dbReference type="AlphaFoldDB" id="A0ABD7YU95"/>
<evidence type="ECO:0000256" key="3">
    <source>
        <dbReference type="ARBA" id="ARBA00022723"/>
    </source>
</evidence>
<dbReference type="Pfam" id="PF01501">
    <property type="entry name" value="Glyco_transf_8"/>
    <property type="match status" value="1"/>
</dbReference>
<dbReference type="CDD" id="cd04194">
    <property type="entry name" value="GT8_A4GalT_like"/>
    <property type="match status" value="1"/>
</dbReference>
<keyword evidence="1 5" id="KW-0328">Glycosyltransferase</keyword>
<dbReference type="CDD" id="cd00761">
    <property type="entry name" value="Glyco_tranf_GTA_type"/>
    <property type="match status" value="1"/>
</dbReference>
<dbReference type="Proteomes" id="UP001224533">
    <property type="component" value="Chromosome"/>
</dbReference>
<evidence type="ECO:0000313" key="5">
    <source>
        <dbReference type="EMBL" id="WHS17580.1"/>
    </source>
</evidence>
<dbReference type="InterPro" id="IPR050748">
    <property type="entry name" value="Glycosyltrans_8_dom-fam"/>
</dbReference>
<gene>
    <name evidence="5" type="ORF">O2U02_09030</name>
</gene>
<dbReference type="RefSeq" id="WP_283558384.1">
    <property type="nucleotide sequence ID" value="NZ_CP114519.1"/>
</dbReference>